<sequence length="279" mass="30809">MDKFVDERINGGYDLKGSKADTTVSGPKWKWGKNPEGYVLPLAVPGEQLPSRSAGFEEAVEAPRLDIVPPERTTTTVTENEKNETEEISVPISVQTVDRVILEGLEETVRIERTQQFMPVAMKQDLLRRAGNFEASKLYKGYKQEYGNMSIAASTETEGDLLMKLAAIRELMGERTDPATPAASRRKGEASDASASHIVREKLEEGVRLGDTGDSSREILGPKLHMAVGKRTFQRTRRAEVLGSIESFSNSRMEAGVRQLRPVPVGLSSFYADQIIAHT</sequence>
<dbReference type="Proteomes" id="UP001295740">
    <property type="component" value="Unassembled WGS sequence"/>
</dbReference>
<dbReference type="AlphaFoldDB" id="A0AAI8YNL4"/>
<evidence type="ECO:0000256" key="1">
    <source>
        <dbReference type="SAM" id="MobiDB-lite"/>
    </source>
</evidence>
<evidence type="ECO:0000313" key="2">
    <source>
        <dbReference type="EMBL" id="CAJ2511479.1"/>
    </source>
</evidence>
<protein>
    <submittedName>
        <fullName evidence="2">Uu.00g071040.m01.CDS01</fullName>
    </submittedName>
</protein>
<accession>A0AAI8YNL4</accession>
<gene>
    <name evidence="2" type="ORF">KHLLAP_LOCUS11947</name>
</gene>
<dbReference type="EMBL" id="CAUWAG010000018">
    <property type="protein sequence ID" value="CAJ2511479.1"/>
    <property type="molecule type" value="Genomic_DNA"/>
</dbReference>
<reference evidence="2" key="1">
    <citation type="submission" date="2023-10" db="EMBL/GenBank/DDBJ databases">
        <authorList>
            <person name="Hackl T."/>
        </authorList>
    </citation>
    <scope>NUCLEOTIDE SEQUENCE</scope>
</reference>
<evidence type="ECO:0000313" key="3">
    <source>
        <dbReference type="Proteomes" id="UP001295740"/>
    </source>
</evidence>
<proteinExistence type="predicted"/>
<organism evidence="2 3">
    <name type="scientific">Anthostomella pinea</name>
    <dbReference type="NCBI Taxonomy" id="933095"/>
    <lineage>
        <taxon>Eukaryota</taxon>
        <taxon>Fungi</taxon>
        <taxon>Dikarya</taxon>
        <taxon>Ascomycota</taxon>
        <taxon>Pezizomycotina</taxon>
        <taxon>Sordariomycetes</taxon>
        <taxon>Xylariomycetidae</taxon>
        <taxon>Xylariales</taxon>
        <taxon>Xylariaceae</taxon>
        <taxon>Anthostomella</taxon>
    </lineage>
</organism>
<feature type="region of interest" description="Disordered" evidence="1">
    <location>
        <begin position="174"/>
        <end position="218"/>
    </location>
</feature>
<name>A0AAI8YNL4_9PEZI</name>
<feature type="compositionally biased region" description="Basic and acidic residues" evidence="1">
    <location>
        <begin position="198"/>
        <end position="208"/>
    </location>
</feature>
<comment type="caution">
    <text evidence="2">The sequence shown here is derived from an EMBL/GenBank/DDBJ whole genome shotgun (WGS) entry which is preliminary data.</text>
</comment>
<keyword evidence="3" id="KW-1185">Reference proteome</keyword>